<reference evidence="17 18" key="1">
    <citation type="journal article" date="2009" name="Appl. Environ. Microbiol.">
        <title>Community genomic and proteomic analyses of chemoautotrophic iron-oxidizing "Leptospirillum rubarum" (Group II) and "Leptospirillum ferrodiazotrophum" (Group III) bacteria in acid mine drainage biofilms.</title>
        <authorList>
            <person name="Goltsman D.S."/>
            <person name="Denef V.J."/>
            <person name="Singer S.W."/>
            <person name="VerBerkmoes N.C."/>
            <person name="Lefsrud M."/>
            <person name="Mueller R.S."/>
            <person name="Dick G.J."/>
            <person name="Sun C.L."/>
            <person name="Wheeler K.E."/>
            <person name="Zemla A."/>
            <person name="Baker B.J."/>
            <person name="Hauser L."/>
            <person name="Land M."/>
            <person name="Shah M.B."/>
            <person name="Thelen M.P."/>
            <person name="Hettich R.L."/>
            <person name="Banfield J.F."/>
        </authorList>
    </citation>
    <scope>NUCLEOTIDE SEQUENCE [LARGE SCALE GENOMIC DNA]</scope>
</reference>
<evidence type="ECO:0000256" key="3">
    <source>
        <dbReference type="ARBA" id="ARBA00011738"/>
    </source>
</evidence>
<dbReference type="Gene3D" id="2.40.50.140">
    <property type="entry name" value="Nucleic acid-binding proteins"/>
    <property type="match status" value="1"/>
</dbReference>
<evidence type="ECO:0000313" key="17">
    <source>
        <dbReference type="EMBL" id="EES52296.1"/>
    </source>
</evidence>
<dbReference type="GO" id="GO:0000049">
    <property type="term" value="F:tRNA binding"/>
    <property type="evidence" value="ECO:0007669"/>
    <property type="project" value="UniProtKB-UniRule"/>
</dbReference>
<evidence type="ECO:0000256" key="10">
    <source>
        <dbReference type="ARBA" id="ARBA00022917"/>
    </source>
</evidence>
<evidence type="ECO:0000256" key="5">
    <source>
        <dbReference type="ARBA" id="ARBA00022555"/>
    </source>
</evidence>
<keyword evidence="10 13" id="KW-0648">Protein biosynthesis</keyword>
<dbReference type="SUPFAM" id="SSF52374">
    <property type="entry name" value="Nucleotidylyl transferase"/>
    <property type="match status" value="1"/>
</dbReference>
<comment type="function">
    <text evidence="1 13">Is required not only for elongation of protein synthesis but also for the initiation of all mRNA translation through initiator tRNA(fMet) aminoacylation.</text>
</comment>
<evidence type="ECO:0000256" key="14">
    <source>
        <dbReference type="RuleBase" id="RU363039"/>
    </source>
</evidence>
<protein>
    <recommendedName>
        <fullName evidence="13">Methionine--tRNA ligase</fullName>
        <ecNumber evidence="13">6.1.1.10</ecNumber>
    </recommendedName>
    <alternativeName>
        <fullName evidence="13">Methionyl-tRNA synthetase</fullName>
        <shortName evidence="13">MetRS</shortName>
    </alternativeName>
</protein>
<comment type="subunit">
    <text evidence="3 13">Homodimer.</text>
</comment>
<dbReference type="InterPro" id="IPR023457">
    <property type="entry name" value="Met-tRNA_synth_2"/>
</dbReference>
<keyword evidence="5 13" id="KW-0820">tRNA-binding</keyword>
<evidence type="ECO:0000256" key="1">
    <source>
        <dbReference type="ARBA" id="ARBA00003314"/>
    </source>
</evidence>
<comment type="catalytic activity">
    <reaction evidence="12 13">
        <text>tRNA(Met) + L-methionine + ATP = L-methionyl-tRNA(Met) + AMP + diphosphate</text>
        <dbReference type="Rhea" id="RHEA:13481"/>
        <dbReference type="Rhea" id="RHEA-COMP:9667"/>
        <dbReference type="Rhea" id="RHEA-COMP:9698"/>
        <dbReference type="ChEBI" id="CHEBI:30616"/>
        <dbReference type="ChEBI" id="CHEBI:33019"/>
        <dbReference type="ChEBI" id="CHEBI:57844"/>
        <dbReference type="ChEBI" id="CHEBI:78442"/>
        <dbReference type="ChEBI" id="CHEBI:78530"/>
        <dbReference type="ChEBI" id="CHEBI:456215"/>
        <dbReference type="EC" id="6.1.1.10"/>
    </reaction>
</comment>
<evidence type="ECO:0000256" key="15">
    <source>
        <dbReference type="SAM" id="MobiDB-lite"/>
    </source>
</evidence>
<feature type="binding site" evidence="13">
    <location>
        <position position="150"/>
    </location>
    <ligand>
        <name>Zn(2+)</name>
        <dbReference type="ChEBI" id="CHEBI:29105"/>
    </ligand>
</feature>
<dbReference type="NCBIfam" id="TIGR00398">
    <property type="entry name" value="metG"/>
    <property type="match status" value="1"/>
</dbReference>
<dbReference type="EMBL" id="GG693878">
    <property type="protein sequence ID" value="EES52296.1"/>
    <property type="molecule type" value="Genomic_DNA"/>
</dbReference>
<dbReference type="Gene3D" id="2.170.220.10">
    <property type="match status" value="1"/>
</dbReference>
<dbReference type="Gene3D" id="3.40.50.620">
    <property type="entry name" value="HUPs"/>
    <property type="match status" value="1"/>
</dbReference>
<keyword evidence="6 13" id="KW-0436">Ligase</keyword>
<evidence type="ECO:0000256" key="11">
    <source>
        <dbReference type="ARBA" id="ARBA00023146"/>
    </source>
</evidence>
<evidence type="ECO:0000256" key="2">
    <source>
        <dbReference type="ARBA" id="ARBA00004496"/>
    </source>
</evidence>
<dbReference type="InterPro" id="IPR014758">
    <property type="entry name" value="Met-tRNA_synth"/>
</dbReference>
<organism evidence="17 18">
    <name type="scientific">Leptospirillum ferrodiazotrophum</name>
    <dbReference type="NCBI Taxonomy" id="412449"/>
    <lineage>
        <taxon>Bacteria</taxon>
        <taxon>Pseudomonadati</taxon>
        <taxon>Nitrospirota</taxon>
        <taxon>Nitrospiria</taxon>
        <taxon>Nitrospirales</taxon>
        <taxon>Nitrospiraceae</taxon>
        <taxon>Leptospirillum</taxon>
    </lineage>
</organism>
<dbReference type="GO" id="GO:0006431">
    <property type="term" value="P:methionyl-tRNA aminoacylation"/>
    <property type="evidence" value="ECO:0007669"/>
    <property type="project" value="UniProtKB-UniRule"/>
</dbReference>
<dbReference type="InterPro" id="IPR004495">
    <property type="entry name" value="Met-tRNA-synth_bsu_C"/>
</dbReference>
<evidence type="ECO:0000256" key="8">
    <source>
        <dbReference type="ARBA" id="ARBA00022840"/>
    </source>
</evidence>
<evidence type="ECO:0000256" key="7">
    <source>
        <dbReference type="ARBA" id="ARBA00022741"/>
    </source>
</evidence>
<keyword evidence="4 13" id="KW-0963">Cytoplasm</keyword>
<keyword evidence="9 13" id="KW-0694">RNA-binding</keyword>
<dbReference type="InterPro" id="IPR012340">
    <property type="entry name" value="NA-bd_OB-fold"/>
</dbReference>
<dbReference type="InterPro" id="IPR009080">
    <property type="entry name" value="tRNAsynth_Ia_anticodon-bd"/>
</dbReference>
<dbReference type="InterPro" id="IPR041872">
    <property type="entry name" value="Anticodon_Met"/>
</dbReference>
<evidence type="ECO:0000313" key="18">
    <source>
        <dbReference type="Proteomes" id="UP000009374"/>
    </source>
</evidence>
<feature type="binding site" evidence="13">
    <location>
        <position position="147"/>
    </location>
    <ligand>
        <name>Zn(2+)</name>
        <dbReference type="ChEBI" id="CHEBI:29105"/>
    </ligand>
</feature>
<dbReference type="InterPro" id="IPR033911">
    <property type="entry name" value="MetRS_core"/>
</dbReference>
<keyword evidence="8 13" id="KW-0067">ATP-binding</keyword>
<dbReference type="SUPFAM" id="SSF47323">
    <property type="entry name" value="Anticodon-binding domain of a subclass of class I aminoacyl-tRNA synthetases"/>
    <property type="match status" value="1"/>
</dbReference>
<dbReference type="Proteomes" id="UP000009374">
    <property type="component" value="Unassembled WGS sequence"/>
</dbReference>
<dbReference type="HAMAP" id="MF_01228">
    <property type="entry name" value="Met_tRNA_synth_type2"/>
    <property type="match status" value="1"/>
</dbReference>
<dbReference type="Pfam" id="PF09334">
    <property type="entry name" value="tRNA-synt_1g"/>
    <property type="match status" value="2"/>
</dbReference>
<dbReference type="NCBIfam" id="NF008900">
    <property type="entry name" value="PRK12267.1"/>
    <property type="match status" value="1"/>
</dbReference>
<evidence type="ECO:0000256" key="12">
    <source>
        <dbReference type="ARBA" id="ARBA00047364"/>
    </source>
</evidence>
<comment type="similarity">
    <text evidence="14">Belongs to the class-I aminoacyl-tRNA synthetase family.</text>
</comment>
<dbReference type="CDD" id="cd07957">
    <property type="entry name" value="Anticodon_Ia_Met"/>
    <property type="match status" value="1"/>
</dbReference>
<dbReference type="GO" id="GO:0005737">
    <property type="term" value="C:cytoplasm"/>
    <property type="evidence" value="ECO:0007669"/>
    <property type="project" value="UniProtKB-SubCell"/>
</dbReference>
<dbReference type="InterPro" id="IPR002547">
    <property type="entry name" value="tRNA-bd_dom"/>
</dbReference>
<dbReference type="PRINTS" id="PR01041">
    <property type="entry name" value="TRNASYNTHMET"/>
</dbReference>
<dbReference type="AlphaFoldDB" id="C6HYL1"/>
<comment type="subcellular location">
    <subcellularLocation>
        <location evidence="2 13">Cytoplasm</location>
    </subcellularLocation>
</comment>
<sequence length="673" mass="74623">MSDRSPWFYLTTPIYYVNDIPHIGHAYTTVAADVLARTHRLLGEPVFFLTGTDEHGQKVWQSAERHGLPPQVYVDRILPRFRELWEKLVISNDDFVRTTQPRHVEGVREALSLLLEKGDIYEGAYEGWYCLPDERFWTDKDVEEGLCPECRRPVERISETNYFFRMGRYQDWLVSHYEAHPEAVRPESRYNEVMGFLRKPLGDLCISRPKSRVPWGIPLPFAPDYVTYVWFDALLNYITVPRSLGPTPEEGLSRLWPGTHIVGKDILTTHAVYWPILLRALELPPPRLIFAHGWWTVDGQKMSKSRGNVVDPVGLVETFGPDATRYFLLREGQFGQDVDFSREALINRINRDLANDLGNLLSRVAAMAVKFFPEGGIPRPAGEGMREVETFAARLLPEVVSRTVALEFHRALATLWEFVGFLNRTVDARAPWVLARDPSRSQELAEVLYDLLEGLRLVAVHLTPYLPGTADRIFEILDCPGTGTASLTAHGTFGAVASYTPRPGAPLFPRRDASGAVLSEETDRAPRKAPKESPAPSAGQEAERPPSPSAPVRDSPAPEAAAPAVPQITYEDFSKLRLATGIIREAVAVPKSKKLLKLAVDIGEPAHRTVVAGIAGSYAPESLVGKTVVVVTNLAPATLMGVTSQGMLLAATVPDGVSLLTPDREAPPGAGIR</sequence>
<dbReference type="NCBIfam" id="TIGR00399">
    <property type="entry name" value="metG_C_term"/>
    <property type="match status" value="1"/>
</dbReference>
<dbReference type="PANTHER" id="PTHR43326:SF1">
    <property type="entry name" value="METHIONINE--TRNA LIGASE, MITOCHONDRIAL"/>
    <property type="match status" value="1"/>
</dbReference>
<evidence type="ECO:0000256" key="4">
    <source>
        <dbReference type="ARBA" id="ARBA00022490"/>
    </source>
</evidence>
<evidence type="ECO:0000259" key="16">
    <source>
        <dbReference type="PROSITE" id="PS50886"/>
    </source>
</evidence>
<dbReference type="PANTHER" id="PTHR43326">
    <property type="entry name" value="METHIONYL-TRNA SYNTHETASE"/>
    <property type="match status" value="1"/>
</dbReference>
<name>C6HYL1_9BACT</name>
<dbReference type="PROSITE" id="PS50886">
    <property type="entry name" value="TRBD"/>
    <property type="match status" value="1"/>
</dbReference>
<dbReference type="CDD" id="cd00814">
    <property type="entry name" value="MetRS_core"/>
    <property type="match status" value="1"/>
</dbReference>
<keyword evidence="7 13" id="KW-0547">Nucleotide-binding</keyword>
<dbReference type="EC" id="6.1.1.10" evidence="13"/>
<dbReference type="Pfam" id="PF01588">
    <property type="entry name" value="tRNA_bind"/>
    <property type="match status" value="1"/>
</dbReference>
<evidence type="ECO:0000256" key="6">
    <source>
        <dbReference type="ARBA" id="ARBA00022598"/>
    </source>
</evidence>
<evidence type="ECO:0000256" key="9">
    <source>
        <dbReference type="ARBA" id="ARBA00022884"/>
    </source>
</evidence>
<feature type="compositionally biased region" description="Basic and acidic residues" evidence="15">
    <location>
        <begin position="521"/>
        <end position="531"/>
    </location>
</feature>
<feature type="binding site" evidence="13">
    <location>
        <position position="130"/>
    </location>
    <ligand>
        <name>Zn(2+)</name>
        <dbReference type="ChEBI" id="CHEBI:29105"/>
    </ligand>
</feature>
<dbReference type="GO" id="GO:0004825">
    <property type="term" value="F:methionine-tRNA ligase activity"/>
    <property type="evidence" value="ECO:0007669"/>
    <property type="project" value="UniProtKB-UniRule"/>
</dbReference>
<feature type="region of interest" description="Disordered" evidence="15">
    <location>
        <begin position="504"/>
        <end position="564"/>
    </location>
</feature>
<accession>C6HYL1</accession>
<proteinExistence type="inferred from homology"/>
<dbReference type="CDD" id="cd02800">
    <property type="entry name" value="tRNA_bind_EcMetRS_like"/>
    <property type="match status" value="1"/>
</dbReference>
<dbReference type="InterPro" id="IPR015413">
    <property type="entry name" value="Methionyl/Leucyl_tRNA_Synth"/>
</dbReference>
<gene>
    <name evidence="13" type="primary">metG</name>
    <name evidence="17" type="ORF">UBAL3_94240087</name>
</gene>
<evidence type="ECO:0000256" key="13">
    <source>
        <dbReference type="HAMAP-Rule" id="MF_01228"/>
    </source>
</evidence>
<feature type="short sequence motif" description="'HIGH' region" evidence="13">
    <location>
        <begin position="15"/>
        <end position="25"/>
    </location>
</feature>
<dbReference type="FunFam" id="2.170.220.10:FF:000002">
    <property type="entry name" value="Methionine--tRNA ligase"/>
    <property type="match status" value="1"/>
</dbReference>
<feature type="short sequence motif" description="'KMSKS' region" evidence="13">
    <location>
        <begin position="301"/>
        <end position="305"/>
    </location>
</feature>
<keyword evidence="18" id="KW-1185">Reference proteome</keyword>
<dbReference type="Gene3D" id="1.10.730.10">
    <property type="entry name" value="Isoleucyl-tRNA Synthetase, Domain 1"/>
    <property type="match status" value="1"/>
</dbReference>
<comment type="caution">
    <text evidence="13">Lacks conserved residue(s) required for the propagation of feature annotation.</text>
</comment>
<dbReference type="SUPFAM" id="SSF50249">
    <property type="entry name" value="Nucleic acid-binding proteins"/>
    <property type="match status" value="1"/>
</dbReference>
<feature type="domain" description="TRNA-binding" evidence="16">
    <location>
        <begin position="572"/>
        <end position="673"/>
    </location>
</feature>
<dbReference type="InterPro" id="IPR014729">
    <property type="entry name" value="Rossmann-like_a/b/a_fold"/>
</dbReference>
<dbReference type="GO" id="GO:0005524">
    <property type="term" value="F:ATP binding"/>
    <property type="evidence" value="ECO:0007669"/>
    <property type="project" value="UniProtKB-UniRule"/>
</dbReference>
<keyword evidence="11 13" id="KW-0030">Aminoacyl-tRNA synthetase</keyword>